<dbReference type="InterPro" id="IPR005119">
    <property type="entry name" value="LysR_subst-bd"/>
</dbReference>
<dbReference type="GO" id="GO:0003677">
    <property type="term" value="F:DNA binding"/>
    <property type="evidence" value="ECO:0007669"/>
    <property type="project" value="UniProtKB-KW"/>
</dbReference>
<dbReference type="SUPFAM" id="SSF46785">
    <property type="entry name" value="Winged helix' DNA-binding domain"/>
    <property type="match status" value="1"/>
</dbReference>
<dbReference type="GO" id="GO:0005829">
    <property type="term" value="C:cytosol"/>
    <property type="evidence" value="ECO:0007669"/>
    <property type="project" value="TreeGrafter"/>
</dbReference>
<evidence type="ECO:0000259" key="5">
    <source>
        <dbReference type="PROSITE" id="PS50931"/>
    </source>
</evidence>
<dbReference type="Pfam" id="PF00126">
    <property type="entry name" value="HTH_1"/>
    <property type="match status" value="1"/>
</dbReference>
<protein>
    <submittedName>
        <fullName evidence="6">DNA-binding transcriptional LysR family regulator</fullName>
    </submittedName>
</protein>
<gene>
    <name evidence="6" type="ORF">EV212_10897</name>
</gene>
<organism evidence="6 7">
    <name type="scientific">Frisingicoccus caecimuris</name>
    <dbReference type="NCBI Taxonomy" id="1796636"/>
    <lineage>
        <taxon>Bacteria</taxon>
        <taxon>Bacillati</taxon>
        <taxon>Bacillota</taxon>
        <taxon>Clostridia</taxon>
        <taxon>Lachnospirales</taxon>
        <taxon>Lachnospiraceae</taxon>
        <taxon>Frisingicoccus</taxon>
    </lineage>
</organism>
<keyword evidence="2" id="KW-0805">Transcription regulation</keyword>
<dbReference type="GO" id="GO:0003700">
    <property type="term" value="F:DNA-binding transcription factor activity"/>
    <property type="evidence" value="ECO:0007669"/>
    <property type="project" value="InterPro"/>
</dbReference>
<accession>A0A4R2LWA9</accession>
<dbReference type="FunFam" id="1.10.10.10:FF:000001">
    <property type="entry name" value="LysR family transcriptional regulator"/>
    <property type="match status" value="1"/>
</dbReference>
<keyword evidence="7" id="KW-1185">Reference proteome</keyword>
<proteinExistence type="inferred from homology"/>
<evidence type="ECO:0000256" key="4">
    <source>
        <dbReference type="ARBA" id="ARBA00023163"/>
    </source>
</evidence>
<name>A0A4R2LWA9_9FIRM</name>
<comment type="caution">
    <text evidence="6">The sequence shown here is derived from an EMBL/GenBank/DDBJ whole genome shotgun (WGS) entry which is preliminary data.</text>
</comment>
<dbReference type="PRINTS" id="PR00039">
    <property type="entry name" value="HTHLYSR"/>
</dbReference>
<dbReference type="RefSeq" id="WP_165873348.1">
    <property type="nucleotide sequence ID" value="NZ_JANKAQ010000009.1"/>
</dbReference>
<keyword evidence="3 6" id="KW-0238">DNA-binding</keyword>
<dbReference type="Pfam" id="PF03466">
    <property type="entry name" value="LysR_substrate"/>
    <property type="match status" value="1"/>
</dbReference>
<keyword evidence="4" id="KW-0804">Transcription</keyword>
<dbReference type="PANTHER" id="PTHR30419">
    <property type="entry name" value="HTH-TYPE TRANSCRIPTIONAL REGULATOR YBHD"/>
    <property type="match status" value="1"/>
</dbReference>
<dbReference type="Gene3D" id="3.40.190.290">
    <property type="match status" value="1"/>
</dbReference>
<dbReference type="Proteomes" id="UP000295711">
    <property type="component" value="Unassembled WGS sequence"/>
</dbReference>
<dbReference type="EMBL" id="SLXA01000008">
    <property type="protein sequence ID" value="TCO84337.1"/>
    <property type="molecule type" value="Genomic_DNA"/>
</dbReference>
<dbReference type="InterPro" id="IPR050950">
    <property type="entry name" value="HTH-type_LysR_regulators"/>
</dbReference>
<evidence type="ECO:0000256" key="2">
    <source>
        <dbReference type="ARBA" id="ARBA00023015"/>
    </source>
</evidence>
<dbReference type="AlphaFoldDB" id="A0A4R2LWA9"/>
<feature type="domain" description="HTH lysR-type" evidence="5">
    <location>
        <begin position="1"/>
        <end position="58"/>
    </location>
</feature>
<dbReference type="SUPFAM" id="SSF53850">
    <property type="entry name" value="Periplasmic binding protein-like II"/>
    <property type="match status" value="1"/>
</dbReference>
<dbReference type="PROSITE" id="PS50931">
    <property type="entry name" value="HTH_LYSR"/>
    <property type="match status" value="1"/>
</dbReference>
<evidence type="ECO:0000256" key="1">
    <source>
        <dbReference type="ARBA" id="ARBA00009437"/>
    </source>
</evidence>
<dbReference type="InterPro" id="IPR036388">
    <property type="entry name" value="WH-like_DNA-bd_sf"/>
</dbReference>
<evidence type="ECO:0000313" key="6">
    <source>
        <dbReference type="EMBL" id="TCO84337.1"/>
    </source>
</evidence>
<comment type="similarity">
    <text evidence="1">Belongs to the LysR transcriptional regulatory family.</text>
</comment>
<sequence length="282" mass="31485">MDLKQLGYFTAIVDEGSISAAAKKLHISQPPLSNQMKLLEAELGVVLFERGLRSITLTDAGELMYERANAILDMASAAKMEIDSLGNGLRGTLRMGMVSSSVTGCVVQRMMAFRELYPEVNFQIYEGNTYQLLNGLKTNQIDLALVRAPFPETGFICHKYQEEYFVAAGLPGHLPEQTGLIGVAEHPLVLYRRWEASIRQVFEDKGLTIRLACMADNAWTSIQMARAGMGIALLPESFAADIPGIQIWNLKEEALKTQLVLVKRDDRYISNITKIFFEKFEV</sequence>
<dbReference type="InterPro" id="IPR036390">
    <property type="entry name" value="WH_DNA-bd_sf"/>
</dbReference>
<evidence type="ECO:0000256" key="3">
    <source>
        <dbReference type="ARBA" id="ARBA00023125"/>
    </source>
</evidence>
<reference evidence="6 7" key="1">
    <citation type="submission" date="2019-03" db="EMBL/GenBank/DDBJ databases">
        <title>Genomic Encyclopedia of Type Strains, Phase IV (KMG-IV): sequencing the most valuable type-strain genomes for metagenomic binning, comparative biology and taxonomic classification.</title>
        <authorList>
            <person name="Goeker M."/>
        </authorList>
    </citation>
    <scope>NUCLEOTIDE SEQUENCE [LARGE SCALE GENOMIC DNA]</scope>
    <source>
        <strain evidence="6 7">DSM 28559</strain>
    </source>
</reference>
<dbReference type="Gene3D" id="1.10.10.10">
    <property type="entry name" value="Winged helix-like DNA-binding domain superfamily/Winged helix DNA-binding domain"/>
    <property type="match status" value="1"/>
</dbReference>
<evidence type="ECO:0000313" key="7">
    <source>
        <dbReference type="Proteomes" id="UP000295711"/>
    </source>
</evidence>
<dbReference type="InterPro" id="IPR000847">
    <property type="entry name" value="LysR_HTH_N"/>
</dbReference>
<dbReference type="CDD" id="cd05466">
    <property type="entry name" value="PBP2_LTTR_substrate"/>
    <property type="match status" value="1"/>
</dbReference>